<dbReference type="RefSeq" id="WP_235178222.1">
    <property type="nucleotide sequence ID" value="NZ_JAKFFV010000008.1"/>
</dbReference>
<name>A0A9X1TST0_9BACT</name>
<dbReference type="EMBL" id="JAKFFV010000008">
    <property type="protein sequence ID" value="MCF2499434.1"/>
    <property type="molecule type" value="Genomic_DNA"/>
</dbReference>
<evidence type="ECO:0000313" key="2">
    <source>
        <dbReference type="EMBL" id="MCF2499434.1"/>
    </source>
</evidence>
<dbReference type="InterPro" id="IPR035093">
    <property type="entry name" value="RelE/ParE_toxin_dom_sf"/>
</dbReference>
<evidence type="ECO:0000313" key="3">
    <source>
        <dbReference type="Proteomes" id="UP001139411"/>
    </source>
</evidence>
<comment type="caution">
    <text evidence="2">The sequence shown here is derived from an EMBL/GenBank/DDBJ whole genome shotgun (WGS) entry which is preliminary data.</text>
</comment>
<gene>
    <name evidence="2" type="ORF">L0661_14010</name>
</gene>
<evidence type="ECO:0000256" key="1">
    <source>
        <dbReference type="ARBA" id="ARBA00022649"/>
    </source>
</evidence>
<organism evidence="2 3">
    <name type="scientific">Dyadobacter chenhuakuii</name>
    <dbReference type="NCBI Taxonomy" id="2909339"/>
    <lineage>
        <taxon>Bacteria</taxon>
        <taxon>Pseudomonadati</taxon>
        <taxon>Bacteroidota</taxon>
        <taxon>Cytophagia</taxon>
        <taxon>Cytophagales</taxon>
        <taxon>Spirosomataceae</taxon>
        <taxon>Dyadobacter</taxon>
    </lineage>
</organism>
<dbReference type="AlphaFoldDB" id="A0A9X1TST0"/>
<dbReference type="Gene3D" id="3.30.2310.20">
    <property type="entry name" value="RelE-like"/>
    <property type="match status" value="1"/>
</dbReference>
<accession>A0A9X1TST0</accession>
<sequence>MEVEVREVVVSQEALLSLEAIFTYGIETFSYGSASLFVDEIYAHIESLSAKYLHHPECRQLVTKSKKYRNIRCGSYLIIYKVTPLRIEVLNIIHASRSISKIKSVRKIKIQST</sequence>
<proteinExistence type="predicted"/>
<reference evidence="2" key="1">
    <citation type="submission" date="2022-01" db="EMBL/GenBank/DDBJ databases">
        <title>Novel species in genus Dyadobacter.</title>
        <authorList>
            <person name="Ma C."/>
        </authorList>
    </citation>
    <scope>NUCLEOTIDE SEQUENCE</scope>
    <source>
        <strain evidence="2">CY357</strain>
    </source>
</reference>
<dbReference type="Proteomes" id="UP001139411">
    <property type="component" value="Unassembled WGS sequence"/>
</dbReference>
<dbReference type="InterPro" id="IPR007712">
    <property type="entry name" value="RelE/ParE_toxin"/>
</dbReference>
<protein>
    <submittedName>
        <fullName evidence="2">Type II toxin-antitoxin system RelE/ParE family toxin</fullName>
    </submittedName>
</protein>
<dbReference type="Pfam" id="PF05016">
    <property type="entry name" value="ParE_toxin"/>
    <property type="match status" value="1"/>
</dbReference>
<keyword evidence="1" id="KW-1277">Toxin-antitoxin system</keyword>